<dbReference type="InterPro" id="IPR001128">
    <property type="entry name" value="Cyt_P450"/>
</dbReference>
<evidence type="ECO:0000256" key="1">
    <source>
        <dbReference type="ARBA" id="ARBA00010617"/>
    </source>
</evidence>
<comment type="cofactor">
    <cofactor evidence="7">
        <name>heme</name>
        <dbReference type="ChEBI" id="CHEBI:30413"/>
    </cofactor>
</comment>
<evidence type="ECO:0000256" key="6">
    <source>
        <dbReference type="ARBA" id="ARBA00023033"/>
    </source>
</evidence>
<proteinExistence type="inferred from homology"/>
<dbReference type="PRINTS" id="PR00463">
    <property type="entry name" value="EP450I"/>
</dbReference>
<evidence type="ECO:0000256" key="2">
    <source>
        <dbReference type="ARBA" id="ARBA00022617"/>
    </source>
</evidence>
<dbReference type="OrthoDB" id="446280at2"/>
<evidence type="ECO:0000313" key="9">
    <source>
        <dbReference type="EMBL" id="AUB35397.1"/>
    </source>
</evidence>
<dbReference type="Gene3D" id="1.10.630.10">
    <property type="entry name" value="Cytochrome P450"/>
    <property type="match status" value="1"/>
</dbReference>
<dbReference type="InterPro" id="IPR002401">
    <property type="entry name" value="Cyt_P450_E_grp-I"/>
</dbReference>
<dbReference type="PANTHER" id="PTHR24291">
    <property type="entry name" value="CYTOCHROME P450 FAMILY 4"/>
    <property type="match status" value="1"/>
</dbReference>
<protein>
    <submittedName>
        <fullName evidence="9">Cytochrome P450</fullName>
    </submittedName>
</protein>
<comment type="similarity">
    <text evidence="1 8">Belongs to the cytochrome P450 family.</text>
</comment>
<dbReference type="Pfam" id="PF00067">
    <property type="entry name" value="p450"/>
    <property type="match status" value="1"/>
</dbReference>
<name>A0A2K8SIZ3_9NOSO</name>
<dbReference type="KEGG" id="nfl:COO91_01275"/>
<evidence type="ECO:0000256" key="7">
    <source>
        <dbReference type="PIRSR" id="PIRSR602401-1"/>
    </source>
</evidence>
<sequence length="447" mass="51331">MSQVKARPESPAGWPVIGNLPDFARDPFAFLRRLHLEFGDVPGFSLVGRKFVLICHPDDTERVLFDTGKHFHKGYQDNFAPRLLLGNGLATSEGEFWQKQRRLAQPAFHTQQVSAYANTIIQITERLLQSWQDGEVRDVHRDMMLFTQQVVAKTLFDADVTDEALEIGQTFDVILQEMTAEVMSLRQFLPSFVPLPGRARFRAAVNHMEEILQSKIKERRTTSDNHGDLLAMLMEARDDDGNGMTDKQLRDEIITLYFAGYETTANTLCWMWLLLSYHTETRAKLEAELKRILNGRYPSISDVKALTYTEAIIKETLRLYPPGWIIARVASEDVEISGYLVSKGTEVWMSSWLAHRDPRWFNNPETFIPERWLDDLENRLPKYAYFPFGGGPRVCIGKSLAQLTSILLLSTIAQRYRLEVLPNQMIEPDPGVTLRPKHGIKVRLHQR</sequence>
<evidence type="ECO:0000313" key="10">
    <source>
        <dbReference type="Proteomes" id="UP000232003"/>
    </source>
</evidence>
<dbReference type="GO" id="GO:0016705">
    <property type="term" value="F:oxidoreductase activity, acting on paired donors, with incorporation or reduction of molecular oxygen"/>
    <property type="evidence" value="ECO:0007669"/>
    <property type="project" value="InterPro"/>
</dbReference>
<dbReference type="GO" id="GO:0020037">
    <property type="term" value="F:heme binding"/>
    <property type="evidence" value="ECO:0007669"/>
    <property type="project" value="InterPro"/>
</dbReference>
<evidence type="ECO:0000256" key="5">
    <source>
        <dbReference type="ARBA" id="ARBA00023004"/>
    </source>
</evidence>
<dbReference type="PRINTS" id="PR00385">
    <property type="entry name" value="P450"/>
</dbReference>
<dbReference type="PANTHER" id="PTHR24291:SF50">
    <property type="entry name" value="BIFUNCTIONAL ALBAFLAVENONE MONOOXYGENASE_TERPENE SYNTHASE"/>
    <property type="match status" value="1"/>
</dbReference>
<dbReference type="Proteomes" id="UP000232003">
    <property type="component" value="Chromosome"/>
</dbReference>
<evidence type="ECO:0000256" key="3">
    <source>
        <dbReference type="ARBA" id="ARBA00022723"/>
    </source>
</evidence>
<dbReference type="EMBL" id="CP024785">
    <property type="protein sequence ID" value="AUB35397.1"/>
    <property type="molecule type" value="Genomic_DNA"/>
</dbReference>
<keyword evidence="2 7" id="KW-0349">Heme</keyword>
<keyword evidence="3 7" id="KW-0479">Metal-binding</keyword>
<dbReference type="InterPro" id="IPR050196">
    <property type="entry name" value="Cytochrome_P450_Monoox"/>
</dbReference>
<dbReference type="RefSeq" id="WP_100897632.1">
    <property type="nucleotide sequence ID" value="NZ_CAWNNC010000001.1"/>
</dbReference>
<dbReference type="InterPro" id="IPR017972">
    <property type="entry name" value="Cyt_P450_CS"/>
</dbReference>
<dbReference type="SUPFAM" id="SSF48264">
    <property type="entry name" value="Cytochrome P450"/>
    <property type="match status" value="1"/>
</dbReference>
<evidence type="ECO:0000256" key="4">
    <source>
        <dbReference type="ARBA" id="ARBA00023002"/>
    </source>
</evidence>
<keyword evidence="10" id="KW-1185">Reference proteome</keyword>
<keyword evidence="4 8" id="KW-0560">Oxidoreductase</keyword>
<gene>
    <name evidence="9" type="ORF">COO91_01275</name>
</gene>
<feature type="binding site" description="axial binding residue" evidence="7">
    <location>
        <position position="395"/>
    </location>
    <ligand>
        <name>heme</name>
        <dbReference type="ChEBI" id="CHEBI:30413"/>
    </ligand>
    <ligandPart>
        <name>Fe</name>
        <dbReference type="ChEBI" id="CHEBI:18248"/>
    </ligandPart>
</feature>
<dbReference type="CDD" id="cd20620">
    <property type="entry name" value="CYP132-like"/>
    <property type="match status" value="1"/>
</dbReference>
<dbReference type="InterPro" id="IPR036396">
    <property type="entry name" value="Cyt_P450_sf"/>
</dbReference>
<accession>A0A2K8SIZ3</accession>
<evidence type="ECO:0000256" key="8">
    <source>
        <dbReference type="RuleBase" id="RU000461"/>
    </source>
</evidence>
<keyword evidence="6 8" id="KW-0503">Monooxygenase</keyword>
<dbReference type="PROSITE" id="PS00086">
    <property type="entry name" value="CYTOCHROME_P450"/>
    <property type="match status" value="1"/>
</dbReference>
<dbReference type="GO" id="GO:0005506">
    <property type="term" value="F:iron ion binding"/>
    <property type="evidence" value="ECO:0007669"/>
    <property type="project" value="InterPro"/>
</dbReference>
<reference evidence="9 10" key="1">
    <citation type="submission" date="2017-11" db="EMBL/GenBank/DDBJ databases">
        <title>Complete genome of a free-living desiccation-tolerant cyanobacterium and its photosynthetic adaptation to extreme terrestrial habitat.</title>
        <authorList>
            <person name="Shang J."/>
        </authorList>
    </citation>
    <scope>NUCLEOTIDE SEQUENCE [LARGE SCALE GENOMIC DNA]</scope>
    <source>
        <strain evidence="9 10">CCNUN1</strain>
    </source>
</reference>
<dbReference type="AlphaFoldDB" id="A0A2K8SIZ3"/>
<dbReference type="GO" id="GO:0004497">
    <property type="term" value="F:monooxygenase activity"/>
    <property type="evidence" value="ECO:0007669"/>
    <property type="project" value="UniProtKB-KW"/>
</dbReference>
<organism evidence="9 10">
    <name type="scientific">Nostoc flagelliforme CCNUN1</name>
    <dbReference type="NCBI Taxonomy" id="2038116"/>
    <lineage>
        <taxon>Bacteria</taxon>
        <taxon>Bacillati</taxon>
        <taxon>Cyanobacteriota</taxon>
        <taxon>Cyanophyceae</taxon>
        <taxon>Nostocales</taxon>
        <taxon>Nostocaceae</taxon>
        <taxon>Nostoc</taxon>
    </lineage>
</organism>
<keyword evidence="5 7" id="KW-0408">Iron</keyword>